<evidence type="ECO:0000313" key="9">
    <source>
        <dbReference type="EMBL" id="WNM62888.1"/>
    </source>
</evidence>
<evidence type="ECO:0000256" key="7">
    <source>
        <dbReference type="SAM" id="MobiDB-lite"/>
    </source>
</evidence>
<keyword evidence="4 6" id="KW-0998">Cell outer membrane</keyword>
<evidence type="ECO:0000256" key="4">
    <source>
        <dbReference type="ARBA" id="ARBA00023237"/>
    </source>
</evidence>
<dbReference type="PANTHER" id="PTHR30329">
    <property type="entry name" value="STATOR ELEMENT OF FLAGELLAR MOTOR COMPLEX"/>
    <property type="match status" value="1"/>
</dbReference>
<evidence type="ECO:0000259" key="8">
    <source>
        <dbReference type="PROSITE" id="PS51123"/>
    </source>
</evidence>
<keyword evidence="2 6" id="KW-0472">Membrane</keyword>
<reference evidence="9 10" key="1">
    <citation type="submission" date="2023-01" db="EMBL/GenBank/DDBJ databases">
        <title>Cultivation and genomic characterization of new, ubiquitous marine nitrite-oxidizing bacteria from the Nitrospirales.</title>
        <authorList>
            <person name="Mueller A.J."/>
            <person name="Daebeler A."/>
            <person name="Herbold C.W."/>
            <person name="Kirkegaard R.H."/>
            <person name="Daims H."/>
        </authorList>
    </citation>
    <scope>NUCLEOTIDE SEQUENCE [LARGE SCALE GENOMIC DNA]</scope>
    <source>
        <strain evidence="9 10">DK</strain>
    </source>
</reference>
<feature type="domain" description="OmpA-like" evidence="8">
    <location>
        <begin position="88"/>
        <end position="203"/>
    </location>
</feature>
<dbReference type="SUPFAM" id="SSF103088">
    <property type="entry name" value="OmpA-like"/>
    <property type="match status" value="1"/>
</dbReference>
<dbReference type="GO" id="GO:0051301">
    <property type="term" value="P:cell division"/>
    <property type="evidence" value="ECO:0007669"/>
    <property type="project" value="InterPro"/>
</dbReference>
<dbReference type="Gene3D" id="3.30.1330.60">
    <property type="entry name" value="OmpA-like domain"/>
    <property type="match status" value="1"/>
</dbReference>
<dbReference type="GO" id="GO:0009279">
    <property type="term" value="C:cell outer membrane"/>
    <property type="evidence" value="ECO:0007669"/>
    <property type="project" value="UniProtKB-SubCell"/>
</dbReference>
<dbReference type="InterPro" id="IPR050330">
    <property type="entry name" value="Bact_OuterMem_StrucFunc"/>
</dbReference>
<organism evidence="9 10">
    <name type="scientific">Candidatus Nitrospira neomarina</name>
    <dbReference type="NCBI Taxonomy" id="3020899"/>
    <lineage>
        <taxon>Bacteria</taxon>
        <taxon>Pseudomonadati</taxon>
        <taxon>Nitrospirota</taxon>
        <taxon>Nitrospiria</taxon>
        <taxon>Nitrospirales</taxon>
        <taxon>Nitrospiraceae</taxon>
        <taxon>Nitrospira</taxon>
    </lineage>
</organism>
<dbReference type="Proteomes" id="UP001302494">
    <property type="component" value="Chromosome"/>
</dbReference>
<name>A0AA96GKC8_9BACT</name>
<dbReference type="PROSITE" id="PS51123">
    <property type="entry name" value="OMPA_2"/>
    <property type="match status" value="1"/>
</dbReference>
<dbReference type="InterPro" id="IPR006665">
    <property type="entry name" value="OmpA-like"/>
</dbReference>
<evidence type="ECO:0000256" key="2">
    <source>
        <dbReference type="ARBA" id="ARBA00023136"/>
    </source>
</evidence>
<keyword evidence="1 6" id="KW-0732">Signal</keyword>
<dbReference type="PRINTS" id="PR01021">
    <property type="entry name" value="OMPADOMAIN"/>
</dbReference>
<feature type="compositionally biased region" description="Low complexity" evidence="7">
    <location>
        <begin position="43"/>
        <end position="58"/>
    </location>
</feature>
<evidence type="ECO:0000313" key="10">
    <source>
        <dbReference type="Proteomes" id="UP001302494"/>
    </source>
</evidence>
<evidence type="ECO:0000256" key="6">
    <source>
        <dbReference type="HAMAP-Rule" id="MF_02204"/>
    </source>
</evidence>
<dbReference type="PANTHER" id="PTHR30329:SF21">
    <property type="entry name" value="LIPOPROTEIN YIAD-RELATED"/>
    <property type="match status" value="1"/>
</dbReference>
<feature type="region of interest" description="Disordered" evidence="7">
    <location>
        <begin position="37"/>
        <end position="63"/>
    </location>
</feature>
<dbReference type="EMBL" id="CP116968">
    <property type="protein sequence ID" value="WNM62888.1"/>
    <property type="molecule type" value="Genomic_DNA"/>
</dbReference>
<keyword evidence="3 6" id="KW-0564">Palmitate</keyword>
<dbReference type="CDD" id="cd07185">
    <property type="entry name" value="OmpA_C-like"/>
    <property type="match status" value="1"/>
</dbReference>
<dbReference type="InterPro" id="IPR039001">
    <property type="entry name" value="Pal"/>
</dbReference>
<dbReference type="AlphaFoldDB" id="A0AA96GKC8"/>
<dbReference type="HAMAP" id="MF_02204">
    <property type="entry name" value="Pal"/>
    <property type="match status" value="1"/>
</dbReference>
<dbReference type="PROSITE" id="PS51257">
    <property type="entry name" value="PROKAR_LIPOPROTEIN"/>
    <property type="match status" value="1"/>
</dbReference>
<proteinExistence type="inferred from homology"/>
<dbReference type="Pfam" id="PF00691">
    <property type="entry name" value="OmpA"/>
    <property type="match status" value="1"/>
</dbReference>
<evidence type="ECO:0000256" key="1">
    <source>
        <dbReference type="ARBA" id="ARBA00022729"/>
    </source>
</evidence>
<keyword evidence="10" id="KW-1185">Reference proteome</keyword>
<gene>
    <name evidence="6" type="primary">pal</name>
    <name evidence="9" type="ORF">PQG83_03810</name>
</gene>
<evidence type="ECO:0000256" key="3">
    <source>
        <dbReference type="ARBA" id="ARBA00023139"/>
    </source>
</evidence>
<dbReference type="InterPro" id="IPR006664">
    <property type="entry name" value="OMP_bac"/>
</dbReference>
<keyword evidence="5 6" id="KW-0449">Lipoprotein</keyword>
<dbReference type="InterPro" id="IPR036737">
    <property type="entry name" value="OmpA-like_sf"/>
</dbReference>
<evidence type="ECO:0000256" key="5">
    <source>
        <dbReference type="ARBA" id="ARBA00023288"/>
    </source>
</evidence>
<sequence length="203" mass="22500">MRKLFQGKYAILGLLVAILSGCSSWHHVSIFSHSAEPVEESPDSSPASVVNAPAVSVPQPEPSVPIVSQPQISEIPPATNDISSQTANPSLLPSTLEDVFFDYDQYYIRSEAVPILMQNAEILLNRHATRTVLIEGHCDERGTEEYNLILGERRAMAVKNYLVDLGVNASSIRILSLGKNEPFCLQPTRECFQKNRRAHFVLK</sequence>
<dbReference type="KEGG" id="nneo:PQG83_03810"/>
<accession>A0AA96GKC8</accession>
<comment type="similarity">
    <text evidence="6">Belongs to the Pal lipoprotein family.</text>
</comment>
<dbReference type="RefSeq" id="WP_312746948.1">
    <property type="nucleotide sequence ID" value="NZ_CP116968.1"/>
</dbReference>
<protein>
    <recommendedName>
        <fullName evidence="6">Peptidoglycan-associated lipoprotein</fullName>
        <shortName evidence="6">PAL</shortName>
    </recommendedName>
</protein>
<comment type="subcellular location">
    <subcellularLocation>
        <location evidence="6">Cell outer membrane</location>
        <topology evidence="6">Lipid-anchor</topology>
    </subcellularLocation>
</comment>